<evidence type="ECO:0000256" key="3">
    <source>
        <dbReference type="ARBA" id="ARBA00010609"/>
    </source>
</evidence>
<comment type="subcellular location">
    <subcellularLocation>
        <location evidence="2">Membrane</location>
        <topology evidence="2">Single-pass membrane protein</topology>
    </subcellularLocation>
</comment>
<dbReference type="InterPro" id="IPR011707">
    <property type="entry name" value="Cu-oxidase-like_N"/>
</dbReference>
<feature type="domain" description="Plastocyanin-like" evidence="15">
    <location>
        <begin position="1038"/>
        <end position="1137"/>
    </location>
</feature>
<keyword evidence="14" id="KW-0325">Glycoprotein</keyword>
<dbReference type="GO" id="GO:0016491">
    <property type="term" value="F:oxidoreductase activity"/>
    <property type="evidence" value="ECO:0007669"/>
    <property type="project" value="UniProtKB-KW"/>
</dbReference>
<dbReference type="OrthoDB" id="2121828at2759"/>
<evidence type="ECO:0000256" key="7">
    <source>
        <dbReference type="ARBA" id="ARBA00022729"/>
    </source>
</evidence>
<dbReference type="InterPro" id="IPR033138">
    <property type="entry name" value="Cu_oxidase_CS"/>
</dbReference>
<dbReference type="GO" id="GO:0038023">
    <property type="term" value="F:signaling receptor activity"/>
    <property type="evidence" value="ECO:0007669"/>
    <property type="project" value="TreeGrafter"/>
</dbReference>
<reference evidence="17" key="1">
    <citation type="submission" date="2022-03" db="EMBL/GenBank/DDBJ databases">
        <authorList>
            <person name="Martin C."/>
        </authorList>
    </citation>
    <scope>NUCLEOTIDE SEQUENCE</scope>
</reference>
<dbReference type="CDD" id="cd04200">
    <property type="entry name" value="CuRO_2_ceruloplasmin_like"/>
    <property type="match status" value="1"/>
</dbReference>
<keyword evidence="8" id="KW-0677">Repeat</keyword>
<keyword evidence="12" id="KW-0472">Membrane</keyword>
<keyword evidence="6" id="KW-0479">Metal-binding</keyword>
<dbReference type="FunFam" id="2.60.40.420:FF:000002">
    <property type="entry name" value="Hephaestin like 1"/>
    <property type="match status" value="3"/>
</dbReference>
<gene>
    <name evidence="17" type="ORF">OFUS_LOCUS19138</name>
</gene>
<keyword evidence="10" id="KW-0560">Oxidoreductase</keyword>
<sequence length="1202" mass="136328">MRITVLLCVAVLSALSEGTDRVYYIASVEEEWDYAPSGVNLITYDHKKPLDYFTHNARRIGSRYVKALYREFKDDSFTARKERDEYTGVLGPTMVGEVGDRIVIHYKNLASRPFSMHPHGVNYKKDSEGAFYQDKTTGKNKLDDGVLPNSTHTYIWSIRESEAPSTGDPDCLAWIYHSHVDTPRDTNSGLIGSLMTCRKGTYYNNSDYKYKDRTLLFKIFNENESWYIDHNIKKFCNADLKSLKSDKAFFKSNRMHSINGYMYGNLPGLSVCRGDKVGWNMFTLGTEADLHTAYIHGQTLLYNNHRTDVMALYPGKVTRSFMQAKETGRWLIECDLLGHYFGGMLAYVDINDCPSQDNSKINIDAETHLFEKDVNLNDDKMDGDGEDIYLKHHPESHDGEHMHRGHVEPHIHMEDLKGSDDINMHKHHHGNMLNTGNTREYFIAAEEVTWDYAPSGRNKFNGTSLNTTKSSLKYFLRDGKFIGGKYKKVLYKEYTDSTFTNKVQRSDKEAHLGFLGPIIRAEVGDTIKLTFLNKASRNYSVNARGVSFSKMYEGALYKDGARGKGGDQVQPGHTFTYIWTVTEDEAPSKEDPQCLTWIYHSAVDQRKDIYSGLVGPLLTCKRGSLDNHGKQIGVDSEFILLFSVTNENIGWYLDDNVKRFTNPGIAKDKNFKAANQMHSINGYSYGNLPLLRTCLDDVVSWHIIGLGSQADLHAVHFSGHTFQRWHNTKDSVLELAGTFSTIIMYPDNLGIWSVACRSNDHFLAGESAMFEVSKCSLEDAPNSEGDGHMVGATKTYFIAAEEEIWDYAPINKDVVTGKPLDEMDSSKARFVVRSNTTIGSKYLKAVFVEYSDDSFMHRKERSELERHLGILGPVIKAEVGDKINVVFKNNAKQRSYSIHPHGVMFDKSSEGIAYKDGETPHCDEAVAPGRTYTYHWSVPARSGPGHSDPNCIVWAYYSAVDIVRDTNSGLIGPIVICRKNVLNKQDGRLDMDREFGLLFTIFDENLSWYIDDNIEKLNNDEGAVIQKSDASFRLSNMMYAINGYVFQSDIGLEMREGEHVAWYLIGMGGKVDIHTVHFHGQTVIHRTHHSHRADVVDIFPGIYENVEMSPNEIGTWLLHCHVNKHMQSGMETVYTVLPNLESSDNEVFLLQHGPSLVILGFLGFVILLTGALLIWHFRKWRLPKEHTEKNIEEDPTPLVYAL</sequence>
<keyword evidence="11" id="KW-0406">Ion transport</keyword>
<evidence type="ECO:0000259" key="16">
    <source>
        <dbReference type="Pfam" id="PF07732"/>
    </source>
</evidence>
<dbReference type="Pfam" id="PF07731">
    <property type="entry name" value="Cu-oxidase_2"/>
    <property type="match status" value="1"/>
</dbReference>
<dbReference type="EMBL" id="CAIIXF020000009">
    <property type="protein sequence ID" value="CAH1794449.1"/>
    <property type="molecule type" value="Genomic_DNA"/>
</dbReference>
<evidence type="ECO:0000256" key="11">
    <source>
        <dbReference type="ARBA" id="ARBA00023065"/>
    </source>
</evidence>
<name>A0A8J1XYL2_OWEFU</name>
<dbReference type="PROSITE" id="PS00080">
    <property type="entry name" value="MULTICOPPER_OXIDASE2"/>
    <property type="match status" value="1"/>
</dbReference>
<dbReference type="GO" id="GO:0006811">
    <property type="term" value="P:monoatomic ion transport"/>
    <property type="evidence" value="ECO:0007669"/>
    <property type="project" value="UniProtKB-KW"/>
</dbReference>
<dbReference type="GO" id="GO:0005507">
    <property type="term" value="F:copper ion binding"/>
    <property type="evidence" value="ECO:0007669"/>
    <property type="project" value="InterPro"/>
</dbReference>
<keyword evidence="13" id="KW-1015">Disulfide bond</keyword>
<keyword evidence="4" id="KW-0813">Transport</keyword>
<dbReference type="Gene3D" id="2.60.40.420">
    <property type="entry name" value="Cupredoxins - blue copper proteins"/>
    <property type="match status" value="4"/>
</dbReference>
<comment type="similarity">
    <text evidence="3">Belongs to the multicopper oxidase family.</text>
</comment>
<dbReference type="GO" id="GO:0005886">
    <property type="term" value="C:plasma membrane"/>
    <property type="evidence" value="ECO:0007669"/>
    <property type="project" value="TreeGrafter"/>
</dbReference>
<dbReference type="PANTHER" id="PTHR46806:SF10">
    <property type="entry name" value="COAGULATION FACTOR V"/>
    <property type="match status" value="1"/>
</dbReference>
<organism evidence="17 18">
    <name type="scientific">Owenia fusiformis</name>
    <name type="common">Polychaete worm</name>
    <dbReference type="NCBI Taxonomy" id="6347"/>
    <lineage>
        <taxon>Eukaryota</taxon>
        <taxon>Metazoa</taxon>
        <taxon>Spiralia</taxon>
        <taxon>Lophotrochozoa</taxon>
        <taxon>Annelida</taxon>
        <taxon>Polychaeta</taxon>
        <taxon>Sedentaria</taxon>
        <taxon>Canalipalpata</taxon>
        <taxon>Sabellida</taxon>
        <taxon>Oweniida</taxon>
        <taxon>Oweniidae</taxon>
        <taxon>Owenia</taxon>
    </lineage>
</organism>
<keyword evidence="9" id="KW-1133">Transmembrane helix</keyword>
<feature type="domain" description="Plastocyanin-like" evidence="16">
    <location>
        <begin position="513"/>
        <end position="618"/>
    </location>
</feature>
<accession>A0A8J1XYL2</accession>
<protein>
    <submittedName>
        <fullName evidence="17">Uncharacterized protein</fullName>
    </submittedName>
</protein>
<evidence type="ECO:0000256" key="9">
    <source>
        <dbReference type="ARBA" id="ARBA00022989"/>
    </source>
</evidence>
<evidence type="ECO:0000256" key="10">
    <source>
        <dbReference type="ARBA" id="ARBA00023002"/>
    </source>
</evidence>
<dbReference type="InterPro" id="IPR011706">
    <property type="entry name" value="Cu-oxidase_C"/>
</dbReference>
<keyword evidence="7" id="KW-0732">Signal</keyword>
<proteinExistence type="inferred from homology"/>
<evidence type="ECO:0000256" key="5">
    <source>
        <dbReference type="ARBA" id="ARBA00022692"/>
    </source>
</evidence>
<evidence type="ECO:0000313" key="18">
    <source>
        <dbReference type="Proteomes" id="UP000749559"/>
    </source>
</evidence>
<comment type="cofactor">
    <cofactor evidence="1">
        <name>Cu cation</name>
        <dbReference type="ChEBI" id="CHEBI:23378"/>
    </cofactor>
</comment>
<evidence type="ECO:0000256" key="8">
    <source>
        <dbReference type="ARBA" id="ARBA00022737"/>
    </source>
</evidence>
<feature type="domain" description="Plastocyanin-like" evidence="16">
    <location>
        <begin position="89"/>
        <end position="194"/>
    </location>
</feature>
<dbReference type="InterPro" id="IPR002355">
    <property type="entry name" value="Cu_oxidase_Cu_BS"/>
</dbReference>
<dbReference type="PANTHER" id="PTHR46806">
    <property type="entry name" value="F5/8 TYPE C DOMAIN-CONTAINING PROTEIN"/>
    <property type="match status" value="1"/>
</dbReference>
<dbReference type="AlphaFoldDB" id="A0A8J1XYL2"/>
<evidence type="ECO:0000256" key="6">
    <source>
        <dbReference type="ARBA" id="ARBA00022723"/>
    </source>
</evidence>
<dbReference type="Pfam" id="PF07732">
    <property type="entry name" value="Cu-oxidase_3"/>
    <property type="match status" value="3"/>
</dbReference>
<evidence type="ECO:0000313" key="17">
    <source>
        <dbReference type="EMBL" id="CAH1794449.1"/>
    </source>
</evidence>
<feature type="domain" description="Plastocyanin-like" evidence="16">
    <location>
        <begin position="870"/>
        <end position="978"/>
    </location>
</feature>
<evidence type="ECO:0000256" key="1">
    <source>
        <dbReference type="ARBA" id="ARBA00001935"/>
    </source>
</evidence>
<evidence type="ECO:0000256" key="14">
    <source>
        <dbReference type="ARBA" id="ARBA00023180"/>
    </source>
</evidence>
<evidence type="ECO:0000256" key="13">
    <source>
        <dbReference type="ARBA" id="ARBA00023157"/>
    </source>
</evidence>
<dbReference type="SUPFAM" id="SSF49503">
    <property type="entry name" value="Cupredoxins"/>
    <property type="match status" value="6"/>
</dbReference>
<evidence type="ECO:0000256" key="2">
    <source>
        <dbReference type="ARBA" id="ARBA00004167"/>
    </source>
</evidence>
<evidence type="ECO:0000256" key="12">
    <source>
        <dbReference type="ARBA" id="ARBA00023136"/>
    </source>
</evidence>
<dbReference type="InterPro" id="IPR008972">
    <property type="entry name" value="Cupredoxin"/>
</dbReference>
<dbReference type="Proteomes" id="UP000749559">
    <property type="component" value="Unassembled WGS sequence"/>
</dbReference>
<keyword evidence="5" id="KW-0812">Transmembrane</keyword>
<keyword evidence="18" id="KW-1185">Reference proteome</keyword>
<dbReference type="InterPro" id="IPR050633">
    <property type="entry name" value="Neuropilin_MCO_CoagFactor"/>
</dbReference>
<comment type="caution">
    <text evidence="17">The sequence shown here is derived from an EMBL/GenBank/DDBJ whole genome shotgun (WGS) entry which is preliminary data.</text>
</comment>
<evidence type="ECO:0000259" key="15">
    <source>
        <dbReference type="Pfam" id="PF07731"/>
    </source>
</evidence>
<evidence type="ECO:0000256" key="4">
    <source>
        <dbReference type="ARBA" id="ARBA00022448"/>
    </source>
</evidence>
<dbReference type="PROSITE" id="PS00079">
    <property type="entry name" value="MULTICOPPER_OXIDASE1"/>
    <property type="match status" value="1"/>
</dbReference>